<accession>A0A2M7RIU0</accession>
<evidence type="ECO:0000259" key="1">
    <source>
        <dbReference type="Pfam" id="PF01368"/>
    </source>
</evidence>
<gene>
    <name evidence="3" type="ORF">COY66_03695</name>
</gene>
<dbReference type="InterPro" id="IPR001667">
    <property type="entry name" value="DDH_dom"/>
</dbReference>
<dbReference type="Gene3D" id="3.90.1640.10">
    <property type="entry name" value="inorganic pyrophosphatase (n-terminal core)"/>
    <property type="match status" value="1"/>
</dbReference>
<name>A0A2M7RIU0_9BACT</name>
<dbReference type="AlphaFoldDB" id="A0A2M7RIU0"/>
<dbReference type="GO" id="GO:0003676">
    <property type="term" value="F:nucleic acid binding"/>
    <property type="evidence" value="ECO:0007669"/>
    <property type="project" value="InterPro"/>
</dbReference>
<feature type="domain" description="DHHA1" evidence="2">
    <location>
        <begin position="236"/>
        <end position="312"/>
    </location>
</feature>
<sequence length="323" mass="35438">MYPNASLYEDIFQRLSESQRTLLVAHQNPDGDAIGSVLALSQFLDQTIGENHIFCLTIPAVSFSFLPTIERIKTNPLILKKIEFDTIVVLDSGDLEYSGIKLHLQNLNYSPQIINIDHHPTNDRFGHINLVETDAASTTDILFRIFNHNRFRINKEIATCLLTGIITDTGSFSNLATTPQSISNASELLINGARAKDIINNALTKQSIGVLKLWGRAFSRLIKNSHTNIAITVVTLKDFKECGVENESAEGIANFLNNLNGAKAILVLKEQSDGTIKGSLRTTQDNIDVSKLARVLGGGGHKKAAGFTIKGKIEETKGGWKIV</sequence>
<dbReference type="EMBL" id="PFMD01000039">
    <property type="protein sequence ID" value="PIY96670.1"/>
    <property type="molecule type" value="Genomic_DNA"/>
</dbReference>
<evidence type="ECO:0000313" key="3">
    <source>
        <dbReference type="EMBL" id="PIY96670.1"/>
    </source>
</evidence>
<dbReference type="InterPro" id="IPR038763">
    <property type="entry name" value="DHH_sf"/>
</dbReference>
<reference evidence="3 4" key="1">
    <citation type="submission" date="2017-09" db="EMBL/GenBank/DDBJ databases">
        <title>Depth-based differentiation of microbial function through sediment-hosted aquifers and enrichment of novel symbionts in the deep terrestrial subsurface.</title>
        <authorList>
            <person name="Probst A.J."/>
            <person name="Ladd B."/>
            <person name="Jarett J.K."/>
            <person name="Geller-Mcgrath D.E."/>
            <person name="Sieber C.M."/>
            <person name="Emerson J.B."/>
            <person name="Anantharaman K."/>
            <person name="Thomas B.C."/>
            <person name="Malmstrom R."/>
            <person name="Stieglmeier M."/>
            <person name="Klingl A."/>
            <person name="Woyke T."/>
            <person name="Ryan C.M."/>
            <person name="Banfield J.F."/>
        </authorList>
    </citation>
    <scope>NUCLEOTIDE SEQUENCE [LARGE SCALE GENOMIC DNA]</scope>
    <source>
        <strain evidence="3">CG_4_10_14_0_8_um_filter_42_10</strain>
    </source>
</reference>
<proteinExistence type="predicted"/>
<evidence type="ECO:0000313" key="4">
    <source>
        <dbReference type="Proteomes" id="UP000230779"/>
    </source>
</evidence>
<dbReference type="Proteomes" id="UP000230779">
    <property type="component" value="Unassembled WGS sequence"/>
</dbReference>
<dbReference type="InterPro" id="IPR003156">
    <property type="entry name" value="DHHA1_dom"/>
</dbReference>
<dbReference type="PANTHER" id="PTHR47618">
    <property type="entry name" value="BIFUNCTIONAL OLIGORIBONUCLEASE AND PAP PHOSPHATASE NRNA"/>
    <property type="match status" value="1"/>
</dbReference>
<dbReference type="Gene3D" id="3.10.310.30">
    <property type="match status" value="1"/>
</dbReference>
<feature type="domain" description="DDH" evidence="1">
    <location>
        <begin position="22"/>
        <end position="165"/>
    </location>
</feature>
<protein>
    <submittedName>
        <fullName evidence="3">Uncharacterized protein</fullName>
    </submittedName>
</protein>
<dbReference type="Pfam" id="PF01368">
    <property type="entry name" value="DHH"/>
    <property type="match status" value="1"/>
</dbReference>
<evidence type="ECO:0000259" key="2">
    <source>
        <dbReference type="Pfam" id="PF02272"/>
    </source>
</evidence>
<organism evidence="3 4">
    <name type="scientific">Candidatus Kerfeldbacteria bacterium CG_4_10_14_0_8_um_filter_42_10</name>
    <dbReference type="NCBI Taxonomy" id="2014248"/>
    <lineage>
        <taxon>Bacteria</taxon>
        <taxon>Candidatus Kerfeldiibacteriota</taxon>
    </lineage>
</organism>
<comment type="caution">
    <text evidence="3">The sequence shown here is derived from an EMBL/GenBank/DDBJ whole genome shotgun (WGS) entry which is preliminary data.</text>
</comment>
<dbReference type="PANTHER" id="PTHR47618:SF1">
    <property type="entry name" value="BIFUNCTIONAL OLIGORIBONUCLEASE AND PAP PHOSPHATASE NRNA"/>
    <property type="match status" value="1"/>
</dbReference>
<dbReference type="SUPFAM" id="SSF64182">
    <property type="entry name" value="DHH phosphoesterases"/>
    <property type="match status" value="1"/>
</dbReference>
<dbReference type="Pfam" id="PF02272">
    <property type="entry name" value="DHHA1"/>
    <property type="match status" value="1"/>
</dbReference>
<dbReference type="InterPro" id="IPR051319">
    <property type="entry name" value="Oligoribo/pAp-PDE_c-di-AMP_PDE"/>
</dbReference>